<dbReference type="AlphaFoldDB" id="A0A444MHM8"/>
<gene>
    <name evidence="5" type="ORF">EPL05_22670</name>
</gene>
<evidence type="ECO:0000256" key="1">
    <source>
        <dbReference type="ARBA" id="ARBA00010688"/>
    </source>
</evidence>
<dbReference type="GO" id="GO:0016301">
    <property type="term" value="F:kinase activity"/>
    <property type="evidence" value="ECO:0007669"/>
    <property type="project" value="UniProtKB-KW"/>
</dbReference>
<dbReference type="InterPro" id="IPR029056">
    <property type="entry name" value="Ribokinase-like"/>
</dbReference>
<keyword evidence="6" id="KW-1185">Reference proteome</keyword>
<dbReference type="Proteomes" id="UP000286701">
    <property type="component" value="Unassembled WGS sequence"/>
</dbReference>
<evidence type="ECO:0000313" key="5">
    <source>
        <dbReference type="EMBL" id="RWY47118.1"/>
    </source>
</evidence>
<accession>A0A444MHM8</accession>
<evidence type="ECO:0000256" key="3">
    <source>
        <dbReference type="ARBA" id="ARBA00022777"/>
    </source>
</evidence>
<dbReference type="Gene3D" id="3.40.1190.20">
    <property type="match status" value="1"/>
</dbReference>
<evidence type="ECO:0000313" key="6">
    <source>
        <dbReference type="Proteomes" id="UP000286701"/>
    </source>
</evidence>
<organism evidence="5 6">
    <name type="scientific">Mucilaginibacter gilvus</name>
    <dbReference type="NCBI Taxonomy" id="2305909"/>
    <lineage>
        <taxon>Bacteria</taxon>
        <taxon>Pseudomonadati</taxon>
        <taxon>Bacteroidota</taxon>
        <taxon>Sphingobacteriia</taxon>
        <taxon>Sphingobacteriales</taxon>
        <taxon>Sphingobacteriaceae</taxon>
        <taxon>Mucilaginibacter</taxon>
    </lineage>
</organism>
<dbReference type="SUPFAM" id="SSF53613">
    <property type="entry name" value="Ribokinase-like"/>
    <property type="match status" value="1"/>
</dbReference>
<dbReference type="PANTHER" id="PTHR43085">
    <property type="entry name" value="HEXOKINASE FAMILY MEMBER"/>
    <property type="match status" value="1"/>
</dbReference>
<name>A0A444MHM8_9SPHI</name>
<sequence>MFSFILSSFSSINFMNKQILCFGEVLWDAFGEVKKAGGAPMNVARHMVQQGNDVLFASSVGIDPSGVELTVFLKENGLYSALLQRDENLPTCEVTVQLDEANTATYIIPKPVSWDDIKFTDELDAASKTVGAVVFGSLACRDEATLNTLLTILDEGDALKIFDVNLRPPHFTMSTIETLAARANVIKMNEEEAELLIHGGSGDLREMITEFQKKFHTRIICVTRGDKGAIIWNDYEFYEHPGFKVEVADTVGAGDSFLATFITGLLNDTPMDQILQKACAVGAYVASQRGANPVYKVDEVLAQFS</sequence>
<evidence type="ECO:0000259" key="4">
    <source>
        <dbReference type="Pfam" id="PF00294"/>
    </source>
</evidence>
<dbReference type="PROSITE" id="PS00583">
    <property type="entry name" value="PFKB_KINASES_1"/>
    <property type="match status" value="1"/>
</dbReference>
<keyword evidence="2" id="KW-0808">Transferase</keyword>
<comment type="caution">
    <text evidence="5">The sequence shown here is derived from an EMBL/GenBank/DDBJ whole genome shotgun (WGS) entry which is preliminary data.</text>
</comment>
<dbReference type="InterPro" id="IPR011611">
    <property type="entry name" value="PfkB_dom"/>
</dbReference>
<dbReference type="CDD" id="cd01167">
    <property type="entry name" value="bac_FRK"/>
    <property type="match status" value="1"/>
</dbReference>
<dbReference type="EMBL" id="SBIW01000029">
    <property type="protein sequence ID" value="RWY47118.1"/>
    <property type="molecule type" value="Genomic_DNA"/>
</dbReference>
<feature type="domain" description="Carbohydrate kinase PfkB" evidence="4">
    <location>
        <begin position="22"/>
        <end position="292"/>
    </location>
</feature>
<proteinExistence type="inferred from homology"/>
<dbReference type="InterPro" id="IPR050306">
    <property type="entry name" value="PfkB_Carbo_kinase"/>
</dbReference>
<dbReference type="OrthoDB" id="9813569at2"/>
<protein>
    <submittedName>
        <fullName evidence="5">Carbohydrate kinase</fullName>
    </submittedName>
</protein>
<dbReference type="Pfam" id="PF00294">
    <property type="entry name" value="PfkB"/>
    <property type="match status" value="1"/>
</dbReference>
<evidence type="ECO:0000256" key="2">
    <source>
        <dbReference type="ARBA" id="ARBA00022679"/>
    </source>
</evidence>
<dbReference type="InterPro" id="IPR002173">
    <property type="entry name" value="Carboh/pur_kinase_PfkB_CS"/>
</dbReference>
<reference evidence="5 6" key="1">
    <citation type="submission" date="2019-01" db="EMBL/GenBank/DDBJ databases">
        <title>Mucilaginibacter antarcticum sp. nov., isolated from antarctic soil.</title>
        <authorList>
            <person name="Yan Y.-Q."/>
            <person name="Du Z.-J."/>
        </authorList>
    </citation>
    <scope>NUCLEOTIDE SEQUENCE [LARGE SCALE GENOMIC DNA]</scope>
    <source>
        <strain evidence="5 6">F01003</strain>
    </source>
</reference>
<comment type="similarity">
    <text evidence="1">Belongs to the carbohydrate kinase PfkB family.</text>
</comment>
<dbReference type="PANTHER" id="PTHR43085:SF57">
    <property type="entry name" value="CARBOHYDRATE KINASE PFKB DOMAIN-CONTAINING PROTEIN"/>
    <property type="match status" value="1"/>
</dbReference>
<keyword evidence="3 5" id="KW-0418">Kinase</keyword>